<protein>
    <submittedName>
        <fullName evidence="2">TrmB family transcriptional regulator</fullName>
    </submittedName>
</protein>
<accession>A0A7X3CUR5</accession>
<feature type="domain" description="Transcription regulator TrmB N-terminal" evidence="1">
    <location>
        <begin position="4"/>
        <end position="70"/>
    </location>
</feature>
<dbReference type="InterPro" id="IPR036390">
    <property type="entry name" value="WH_DNA-bd_sf"/>
</dbReference>
<dbReference type="CDD" id="cd09124">
    <property type="entry name" value="PLDc_like_TrmB_middle"/>
    <property type="match status" value="1"/>
</dbReference>
<dbReference type="RefSeq" id="WP_155615182.1">
    <property type="nucleotide sequence ID" value="NZ_JBDLZV010000001.1"/>
</dbReference>
<sequence>MELLKKIGLSDLESRCYLTLHEQSKLSGYEVAKRVSVSRTNVYAALRSLIDKGACRMIEGDPVRYDAVPIQQLVGHLRLEFEQAADSLVHQLRTPPRTAPSFYNWEGGDALEQAARRMTANARASVIVEIGSEDLPRLEDALVYAENKGLRVILMSFGEVNTRLKHVLVHRRFDEPASEQPRKFTMLFDHRYALLGSFGGPMKPSALETDHPAVVETLTNAYHHNVLMLRIEADFGPQLAAKYGDNYKKLEAGS</sequence>
<keyword evidence="3" id="KW-1185">Reference proteome</keyword>
<dbReference type="PANTHER" id="PTHR34293">
    <property type="entry name" value="HTH-TYPE TRANSCRIPTIONAL REGULATOR TRMBL2"/>
    <property type="match status" value="1"/>
</dbReference>
<dbReference type="AlphaFoldDB" id="A0A7X3CUR5"/>
<proteinExistence type="predicted"/>
<dbReference type="Gene3D" id="1.10.10.10">
    <property type="entry name" value="Winged helix-like DNA-binding domain superfamily/Winged helix DNA-binding domain"/>
    <property type="match status" value="1"/>
</dbReference>
<evidence type="ECO:0000259" key="1">
    <source>
        <dbReference type="Pfam" id="PF01978"/>
    </source>
</evidence>
<evidence type="ECO:0000313" key="2">
    <source>
        <dbReference type="EMBL" id="MUG72414.1"/>
    </source>
</evidence>
<dbReference type="InterPro" id="IPR051797">
    <property type="entry name" value="TrmB-like"/>
</dbReference>
<dbReference type="EMBL" id="WNZX01000015">
    <property type="protein sequence ID" value="MUG72414.1"/>
    <property type="molecule type" value="Genomic_DNA"/>
</dbReference>
<organism evidence="2 3">
    <name type="scientific">Paenibacillus validus</name>
    <dbReference type="NCBI Taxonomy" id="44253"/>
    <lineage>
        <taxon>Bacteria</taxon>
        <taxon>Bacillati</taxon>
        <taxon>Bacillota</taxon>
        <taxon>Bacilli</taxon>
        <taxon>Bacillales</taxon>
        <taxon>Paenibacillaceae</taxon>
        <taxon>Paenibacillus</taxon>
    </lineage>
</organism>
<comment type="caution">
    <text evidence="2">The sequence shown here is derived from an EMBL/GenBank/DDBJ whole genome shotgun (WGS) entry which is preliminary data.</text>
</comment>
<gene>
    <name evidence="2" type="ORF">GNP93_17240</name>
</gene>
<reference evidence="2 3" key="1">
    <citation type="submission" date="2019-11" db="EMBL/GenBank/DDBJ databases">
        <title>Draft genome sequences of five Paenibacillus species of dairy origin.</title>
        <authorList>
            <person name="Olajide A.M."/>
            <person name="Chen S."/>
            <person name="Lapointe G."/>
        </authorList>
    </citation>
    <scope>NUCLEOTIDE SEQUENCE [LARGE SCALE GENOMIC DNA]</scope>
    <source>
        <strain evidence="2 3">2CS3</strain>
    </source>
</reference>
<name>A0A7X3CUR5_9BACL</name>
<evidence type="ECO:0000313" key="3">
    <source>
        <dbReference type="Proteomes" id="UP000450917"/>
    </source>
</evidence>
<dbReference type="InterPro" id="IPR002831">
    <property type="entry name" value="Tscrpt_reg_TrmB_N"/>
</dbReference>
<dbReference type="PANTHER" id="PTHR34293:SF1">
    <property type="entry name" value="HTH-TYPE TRANSCRIPTIONAL REGULATOR TRMBL2"/>
    <property type="match status" value="1"/>
</dbReference>
<dbReference type="Pfam" id="PF01978">
    <property type="entry name" value="TrmB"/>
    <property type="match status" value="1"/>
</dbReference>
<dbReference type="Proteomes" id="UP000450917">
    <property type="component" value="Unassembled WGS sequence"/>
</dbReference>
<dbReference type="InterPro" id="IPR036388">
    <property type="entry name" value="WH-like_DNA-bd_sf"/>
</dbReference>
<dbReference type="SUPFAM" id="SSF46785">
    <property type="entry name" value="Winged helix' DNA-binding domain"/>
    <property type="match status" value="1"/>
</dbReference>